<keyword evidence="2" id="KW-1185">Reference proteome</keyword>
<feature type="compositionally biased region" description="Basic residues" evidence="1">
    <location>
        <begin position="63"/>
        <end position="75"/>
    </location>
</feature>
<evidence type="ECO:0000313" key="3">
    <source>
        <dbReference type="WBParaSite" id="Pan_g18470.t1"/>
    </source>
</evidence>
<sequence length="178" mass="21631">MERRRMQQIFIYTFKYKLPKYKKDVDPEVLRLWEEGCAPKPIRIDEDEAEREAREQEKRRLAALKKNAKSAKRLRDKTPDSERGAPDDEGRWDARKKKLDERVDDVDFYGNTEHFNFTSKRKELPPAPTHNIRPDFDKADWRDIELFKTMREFERQEKGDKPVTWKEEEHYVPKRINH</sequence>
<accession>A0A7E4VBM5</accession>
<reference evidence="3" key="2">
    <citation type="submission" date="2020-10" db="UniProtKB">
        <authorList>
            <consortium name="WormBaseParasite"/>
        </authorList>
    </citation>
    <scope>IDENTIFICATION</scope>
</reference>
<evidence type="ECO:0000313" key="2">
    <source>
        <dbReference type="Proteomes" id="UP000492821"/>
    </source>
</evidence>
<dbReference type="WBParaSite" id="Pan_g18470.t1">
    <property type="protein sequence ID" value="Pan_g18470.t1"/>
    <property type="gene ID" value="Pan_g18470"/>
</dbReference>
<dbReference type="AlphaFoldDB" id="A0A7E4VBM5"/>
<evidence type="ECO:0000256" key="1">
    <source>
        <dbReference type="SAM" id="MobiDB-lite"/>
    </source>
</evidence>
<dbReference type="Proteomes" id="UP000492821">
    <property type="component" value="Unassembled WGS sequence"/>
</dbReference>
<feature type="compositionally biased region" description="Basic and acidic residues" evidence="1">
    <location>
        <begin position="76"/>
        <end position="96"/>
    </location>
</feature>
<proteinExistence type="predicted"/>
<protein>
    <submittedName>
        <fullName evidence="3">BUD13 homolog</fullName>
    </submittedName>
</protein>
<organism evidence="2 3">
    <name type="scientific">Panagrellus redivivus</name>
    <name type="common">Microworm</name>
    <dbReference type="NCBI Taxonomy" id="6233"/>
    <lineage>
        <taxon>Eukaryota</taxon>
        <taxon>Metazoa</taxon>
        <taxon>Ecdysozoa</taxon>
        <taxon>Nematoda</taxon>
        <taxon>Chromadorea</taxon>
        <taxon>Rhabditida</taxon>
        <taxon>Tylenchina</taxon>
        <taxon>Panagrolaimomorpha</taxon>
        <taxon>Panagrolaimoidea</taxon>
        <taxon>Panagrolaimidae</taxon>
        <taxon>Panagrellus</taxon>
    </lineage>
</organism>
<feature type="region of interest" description="Disordered" evidence="1">
    <location>
        <begin position="63"/>
        <end position="96"/>
    </location>
</feature>
<reference evidence="2" key="1">
    <citation type="journal article" date="2013" name="Genetics">
        <title>The draft genome and transcriptome of Panagrellus redivivus are shaped by the harsh demands of a free-living lifestyle.</title>
        <authorList>
            <person name="Srinivasan J."/>
            <person name="Dillman A.R."/>
            <person name="Macchietto M.G."/>
            <person name="Heikkinen L."/>
            <person name="Lakso M."/>
            <person name="Fracchia K.M."/>
            <person name="Antoshechkin I."/>
            <person name="Mortazavi A."/>
            <person name="Wong G."/>
            <person name="Sternberg P.W."/>
        </authorList>
    </citation>
    <scope>NUCLEOTIDE SEQUENCE [LARGE SCALE GENOMIC DNA]</scope>
    <source>
        <strain evidence="2">MT8872</strain>
    </source>
</reference>
<name>A0A7E4VBM5_PANRE</name>